<dbReference type="PANTHER" id="PTHR13194:SF18">
    <property type="entry name" value="COMPLEX I INTERMEDIATE-ASSOCIATED PROTEIN 30, MITOCHONDRIAL"/>
    <property type="match status" value="1"/>
</dbReference>
<comment type="similarity">
    <text evidence="2">Belongs to the CIA30 family.</text>
</comment>
<keyword evidence="4" id="KW-0143">Chaperone</keyword>
<feature type="domain" description="NADH:ubiquinone oxidoreductase intermediate-associated protein 30" evidence="5">
    <location>
        <begin position="84"/>
        <end position="251"/>
    </location>
</feature>
<keyword evidence="3" id="KW-0496">Mitochondrion</keyword>
<evidence type="ECO:0000256" key="3">
    <source>
        <dbReference type="ARBA" id="ARBA00023128"/>
    </source>
</evidence>
<evidence type="ECO:0000256" key="2">
    <source>
        <dbReference type="ARBA" id="ARBA00007884"/>
    </source>
</evidence>
<keyword evidence="7" id="KW-1185">Reference proteome</keyword>
<evidence type="ECO:0000313" key="6">
    <source>
        <dbReference type="EnsemblPlants" id="ONIVA01G33830.3"/>
    </source>
</evidence>
<reference evidence="6" key="2">
    <citation type="submission" date="2018-04" db="EMBL/GenBank/DDBJ databases">
        <title>OnivRS2 (Oryza nivara Reference Sequence Version 2).</title>
        <authorList>
            <person name="Zhang J."/>
            <person name="Kudrna D."/>
            <person name="Lee S."/>
            <person name="Talag J."/>
            <person name="Rajasekar S."/>
            <person name="Welchert J."/>
            <person name="Hsing Y.-I."/>
            <person name="Wing R.A."/>
        </authorList>
    </citation>
    <scope>NUCLEOTIDE SEQUENCE [LARGE SCALE GENOMIC DNA]</scope>
</reference>
<organism evidence="6">
    <name type="scientific">Oryza nivara</name>
    <name type="common">Indian wild rice</name>
    <name type="synonym">Oryza sativa f. spontanea</name>
    <dbReference type="NCBI Taxonomy" id="4536"/>
    <lineage>
        <taxon>Eukaryota</taxon>
        <taxon>Viridiplantae</taxon>
        <taxon>Streptophyta</taxon>
        <taxon>Embryophyta</taxon>
        <taxon>Tracheophyta</taxon>
        <taxon>Spermatophyta</taxon>
        <taxon>Magnoliopsida</taxon>
        <taxon>Liliopsida</taxon>
        <taxon>Poales</taxon>
        <taxon>Poaceae</taxon>
        <taxon>BOP clade</taxon>
        <taxon>Oryzoideae</taxon>
        <taxon>Oryzeae</taxon>
        <taxon>Oryzinae</taxon>
        <taxon>Oryza</taxon>
    </lineage>
</organism>
<comment type="subcellular location">
    <subcellularLocation>
        <location evidence="1">Mitochondrion</location>
    </subcellularLocation>
</comment>
<dbReference type="AlphaFoldDB" id="A0A0E0FSK8"/>
<dbReference type="PANTHER" id="PTHR13194">
    <property type="entry name" value="COMPLEX I INTERMEDIATE-ASSOCIATED PROTEIN 30"/>
    <property type="match status" value="1"/>
</dbReference>
<dbReference type="GO" id="GO:0006120">
    <property type="term" value="P:mitochondrial electron transport, NADH to ubiquinone"/>
    <property type="evidence" value="ECO:0007669"/>
    <property type="project" value="TreeGrafter"/>
</dbReference>
<name>A0A0E0FSK8_ORYNI</name>
<dbReference type="SUPFAM" id="SSF49785">
    <property type="entry name" value="Galactose-binding domain-like"/>
    <property type="match status" value="1"/>
</dbReference>
<dbReference type="GO" id="GO:0032981">
    <property type="term" value="P:mitochondrial respiratory chain complex I assembly"/>
    <property type="evidence" value="ECO:0007669"/>
    <property type="project" value="TreeGrafter"/>
</dbReference>
<dbReference type="Proteomes" id="UP000006591">
    <property type="component" value="Chromosome 1"/>
</dbReference>
<proteinExistence type="inferred from homology"/>
<sequence length="288" mass="31228">MQQREDGRRLWRPRAVPTSAQAPVAPPRCGAVWRLAELCVVALSGPLVAGAAAAPSSPLTPTPSPRPIVWNSEDLIPPSEKYIFNFNSKDELKRWHLYSDSEYGGLSSASLEITDGGAGGDTSSTGLFSGNLSLDMSEGSTWKIRRSGFCGMRSKKFNGFIDLDAYDTIAMKLRGDGRCYISTIYTENWVNSPGQQEDNSWQAFVYLPQDRWQIMKIPLDSYLPTWRGNVIEAKMEMNPARVVGMSLSVNAEGGVPGAKTGPGDGLYLASHFAVELASSCLVAALPAC</sequence>
<dbReference type="InterPro" id="IPR013857">
    <property type="entry name" value="NADH-UbQ_OxRdtase-assoc_prot30"/>
</dbReference>
<evidence type="ECO:0000313" key="7">
    <source>
        <dbReference type="Proteomes" id="UP000006591"/>
    </source>
</evidence>
<dbReference type="InterPro" id="IPR008979">
    <property type="entry name" value="Galactose-bd-like_sf"/>
</dbReference>
<dbReference type="InterPro" id="IPR039131">
    <property type="entry name" value="NDUFAF1"/>
</dbReference>
<dbReference type="GO" id="GO:0051082">
    <property type="term" value="F:unfolded protein binding"/>
    <property type="evidence" value="ECO:0007669"/>
    <property type="project" value="TreeGrafter"/>
</dbReference>
<dbReference type="Pfam" id="PF08547">
    <property type="entry name" value="CIA30"/>
    <property type="match status" value="1"/>
</dbReference>
<dbReference type="Gramene" id="ONIVA01G33830.3">
    <property type="protein sequence ID" value="ONIVA01G33830.3"/>
    <property type="gene ID" value="ONIVA01G33830"/>
</dbReference>
<accession>A0A0E0FSK8</accession>
<dbReference type="OMA" id="KRTGYAN"/>
<protein>
    <recommendedName>
        <fullName evidence="5">NADH:ubiquinone oxidoreductase intermediate-associated protein 30 domain-containing protein</fullName>
    </recommendedName>
</protein>
<evidence type="ECO:0000256" key="4">
    <source>
        <dbReference type="ARBA" id="ARBA00023186"/>
    </source>
</evidence>
<dbReference type="EnsemblPlants" id="ONIVA01G33830.3">
    <property type="protein sequence ID" value="ONIVA01G33830.3"/>
    <property type="gene ID" value="ONIVA01G33830"/>
</dbReference>
<evidence type="ECO:0000259" key="5">
    <source>
        <dbReference type="Pfam" id="PF08547"/>
    </source>
</evidence>
<reference evidence="6" key="1">
    <citation type="submission" date="2015-04" db="UniProtKB">
        <authorList>
            <consortium name="EnsemblPlants"/>
        </authorList>
    </citation>
    <scope>IDENTIFICATION</scope>
    <source>
        <strain evidence="6">SL10</strain>
    </source>
</reference>
<dbReference type="GO" id="GO:0005739">
    <property type="term" value="C:mitochondrion"/>
    <property type="evidence" value="ECO:0007669"/>
    <property type="project" value="UniProtKB-SubCell"/>
</dbReference>
<evidence type="ECO:0000256" key="1">
    <source>
        <dbReference type="ARBA" id="ARBA00004173"/>
    </source>
</evidence>